<organism evidence="1 2">
    <name type="scientific">Trichonephila clavipes</name>
    <name type="common">Golden silk orbweaver</name>
    <name type="synonym">Nephila clavipes</name>
    <dbReference type="NCBI Taxonomy" id="2585209"/>
    <lineage>
        <taxon>Eukaryota</taxon>
        <taxon>Metazoa</taxon>
        <taxon>Ecdysozoa</taxon>
        <taxon>Arthropoda</taxon>
        <taxon>Chelicerata</taxon>
        <taxon>Arachnida</taxon>
        <taxon>Araneae</taxon>
        <taxon>Araneomorphae</taxon>
        <taxon>Entelegynae</taxon>
        <taxon>Araneoidea</taxon>
        <taxon>Nephilidae</taxon>
        <taxon>Trichonephila</taxon>
    </lineage>
</organism>
<evidence type="ECO:0000313" key="2">
    <source>
        <dbReference type="Proteomes" id="UP000887159"/>
    </source>
</evidence>
<sequence>MKQSTLLNVNLWSGREKKKREIGMARKRAENRERSLGFPGFNIVKDNWGRWKQHSRTLRGSFMAPRKPRVLTLEQS</sequence>
<dbReference type="Proteomes" id="UP000887159">
    <property type="component" value="Unassembled WGS sequence"/>
</dbReference>
<evidence type="ECO:0000313" key="1">
    <source>
        <dbReference type="EMBL" id="GFY22201.1"/>
    </source>
</evidence>
<comment type="caution">
    <text evidence="1">The sequence shown here is derived from an EMBL/GenBank/DDBJ whole genome shotgun (WGS) entry which is preliminary data.</text>
</comment>
<name>A0A8X7B7E2_TRICX</name>
<keyword evidence="2" id="KW-1185">Reference proteome</keyword>
<dbReference type="EMBL" id="BMAU01021359">
    <property type="protein sequence ID" value="GFY22201.1"/>
    <property type="molecule type" value="Genomic_DNA"/>
</dbReference>
<dbReference type="AlphaFoldDB" id="A0A8X7B7E2"/>
<proteinExistence type="predicted"/>
<protein>
    <submittedName>
        <fullName evidence="1">Uncharacterized protein</fullName>
    </submittedName>
</protein>
<reference evidence="1" key="1">
    <citation type="submission" date="2020-08" db="EMBL/GenBank/DDBJ databases">
        <title>Multicomponent nature underlies the extraordinary mechanical properties of spider dragline silk.</title>
        <authorList>
            <person name="Kono N."/>
            <person name="Nakamura H."/>
            <person name="Mori M."/>
            <person name="Yoshida Y."/>
            <person name="Ohtoshi R."/>
            <person name="Malay A.D."/>
            <person name="Moran D.A.P."/>
            <person name="Tomita M."/>
            <person name="Numata K."/>
            <person name="Arakawa K."/>
        </authorList>
    </citation>
    <scope>NUCLEOTIDE SEQUENCE</scope>
</reference>
<gene>
    <name evidence="1" type="ORF">TNCV_3298441</name>
</gene>
<accession>A0A8X7B7E2</accession>